<keyword evidence="5" id="KW-1185">Reference proteome</keyword>
<name>A0A166SRW5_9CLOT</name>
<evidence type="ECO:0000313" key="5">
    <source>
        <dbReference type="Proteomes" id="UP000093694"/>
    </source>
</evidence>
<evidence type="ECO:0000313" key="2">
    <source>
        <dbReference type="EMBL" id="OAA92700.1"/>
    </source>
</evidence>
<dbReference type="Proteomes" id="UP000077384">
    <property type="component" value="Unassembled WGS sequence"/>
</dbReference>
<dbReference type="AlphaFoldDB" id="A0A166SRW5"/>
<reference evidence="3 5" key="2">
    <citation type="journal article" date="2016" name="Front. Microbiol.">
        <title>Industrial Acetogenic Biocatalysts: A Comparative Metabolic and Genomic Analysis.</title>
        <authorList>
            <person name="Bengelsdorf F."/>
            <person name="Poehlein A."/>
            <person name="Sonja S."/>
            <person name="Erz C."/>
            <person name="Hummel T."/>
            <person name="Hoffmeister S."/>
            <person name="Daniel R."/>
            <person name="Durre P."/>
        </authorList>
    </citation>
    <scope>NUCLEOTIDE SEQUENCE [LARGE SCALE GENOMIC DNA]</scope>
    <source>
        <strain evidence="3 5">PTA-10522</strain>
    </source>
</reference>
<dbReference type="Proteomes" id="UP000093694">
    <property type="component" value="Unassembled WGS sequence"/>
</dbReference>
<accession>A0A166SRW5</accession>
<evidence type="ECO:0000313" key="3">
    <source>
        <dbReference type="EMBL" id="OBR94626.1"/>
    </source>
</evidence>
<feature type="transmembrane region" description="Helical" evidence="1">
    <location>
        <begin position="6"/>
        <end position="22"/>
    </location>
</feature>
<gene>
    <name evidence="3" type="ORF">CLCOS_18650</name>
    <name evidence="2" type="ORF">WX73_00792</name>
</gene>
<dbReference type="PATRIC" id="fig|1705578.3.peg.1179"/>
<reference evidence="2 4" key="1">
    <citation type="journal article" date="2015" name="Biotechnol. Bioeng.">
        <title>Genome sequence and phenotypic characterization of Caulobacter segnis.</title>
        <authorList>
            <person name="Patel S."/>
            <person name="Fletcher B."/>
            <person name="Scott D.C."/>
            <person name="Ely B."/>
        </authorList>
    </citation>
    <scope>NUCLEOTIDE SEQUENCE [LARGE SCALE GENOMIC DNA]</scope>
    <source>
        <strain evidence="2 4">PS02</strain>
    </source>
</reference>
<evidence type="ECO:0000313" key="4">
    <source>
        <dbReference type="Proteomes" id="UP000077384"/>
    </source>
</evidence>
<dbReference type="EMBL" id="LITQ01000018">
    <property type="protein sequence ID" value="OAA92700.1"/>
    <property type="molecule type" value="Genomic_DNA"/>
</dbReference>
<keyword evidence="1" id="KW-0472">Membrane</keyword>
<evidence type="ECO:0000256" key="1">
    <source>
        <dbReference type="SAM" id="Phobius"/>
    </source>
</evidence>
<comment type="caution">
    <text evidence="2">The sequence shown here is derived from an EMBL/GenBank/DDBJ whole genome shotgun (WGS) entry which is preliminary data.</text>
</comment>
<proteinExistence type="predicted"/>
<organism evidence="2 4">
    <name type="scientific">Clostridium coskatii</name>
    <dbReference type="NCBI Taxonomy" id="1705578"/>
    <lineage>
        <taxon>Bacteria</taxon>
        <taxon>Bacillati</taxon>
        <taxon>Bacillota</taxon>
        <taxon>Clostridia</taxon>
        <taxon>Eubacteriales</taxon>
        <taxon>Clostridiaceae</taxon>
        <taxon>Clostridium</taxon>
    </lineage>
</organism>
<dbReference type="RefSeq" id="WP_063601456.1">
    <property type="nucleotide sequence ID" value="NZ_LITQ01000018.1"/>
</dbReference>
<feature type="transmembrane region" description="Helical" evidence="1">
    <location>
        <begin position="29"/>
        <end position="45"/>
    </location>
</feature>
<protein>
    <submittedName>
        <fullName evidence="2">Uncharacterized protein</fullName>
    </submittedName>
</protein>
<keyword evidence="1" id="KW-1133">Transmembrane helix</keyword>
<sequence length="72" mass="8078">MTAIVIISAILIVLFEGILLIKKKMGKELLYASFLLMMSLFFQIGKNLGIPGPIDLIENLFKPIGKIFLNRL</sequence>
<dbReference type="EMBL" id="LROR01000041">
    <property type="protein sequence ID" value="OBR94626.1"/>
    <property type="molecule type" value="Genomic_DNA"/>
</dbReference>
<keyword evidence="1" id="KW-0812">Transmembrane</keyword>